<dbReference type="PANTHER" id="PTHR24243:SF233">
    <property type="entry name" value="THYROTROPIN-RELEASING HORMONE RECEPTOR"/>
    <property type="match status" value="1"/>
</dbReference>
<feature type="region of interest" description="Disordered" evidence="8">
    <location>
        <begin position="1"/>
        <end position="59"/>
    </location>
</feature>
<gene>
    <name evidence="11" type="ORF">BSL78_19938</name>
</gene>
<keyword evidence="12" id="KW-1185">Reference proteome</keyword>
<evidence type="ECO:0000256" key="2">
    <source>
        <dbReference type="ARBA" id="ARBA00022692"/>
    </source>
</evidence>
<evidence type="ECO:0000256" key="9">
    <source>
        <dbReference type="SAM" id="Phobius"/>
    </source>
</evidence>
<dbReference type="GO" id="GO:0004930">
    <property type="term" value="F:G protein-coupled receptor activity"/>
    <property type="evidence" value="ECO:0007669"/>
    <property type="project" value="UniProtKB-KW"/>
</dbReference>
<evidence type="ECO:0000256" key="1">
    <source>
        <dbReference type="ARBA" id="ARBA00004141"/>
    </source>
</evidence>
<keyword evidence="2 9" id="KW-0812">Transmembrane</keyword>
<keyword evidence="4" id="KW-0297">G-protein coupled receptor</keyword>
<dbReference type="GO" id="GO:0005886">
    <property type="term" value="C:plasma membrane"/>
    <property type="evidence" value="ECO:0007669"/>
    <property type="project" value="TreeGrafter"/>
</dbReference>
<dbReference type="Gene3D" id="1.20.1070.10">
    <property type="entry name" value="Rhodopsin 7-helix transmembrane proteins"/>
    <property type="match status" value="1"/>
</dbReference>
<feature type="domain" description="G-protein coupled receptors family 1 profile" evidence="10">
    <location>
        <begin position="1"/>
        <end position="132"/>
    </location>
</feature>
<evidence type="ECO:0000313" key="11">
    <source>
        <dbReference type="EMBL" id="PIK43208.1"/>
    </source>
</evidence>
<feature type="compositionally biased region" description="Polar residues" evidence="8">
    <location>
        <begin position="33"/>
        <end position="53"/>
    </location>
</feature>
<evidence type="ECO:0000256" key="3">
    <source>
        <dbReference type="ARBA" id="ARBA00022989"/>
    </source>
</evidence>
<feature type="transmembrane region" description="Helical" evidence="9">
    <location>
        <begin position="110"/>
        <end position="135"/>
    </location>
</feature>
<proteinExistence type="predicted"/>
<evidence type="ECO:0000259" key="10">
    <source>
        <dbReference type="PROSITE" id="PS50262"/>
    </source>
</evidence>
<feature type="compositionally biased region" description="Low complexity" evidence="8">
    <location>
        <begin position="155"/>
        <end position="166"/>
    </location>
</feature>
<comment type="caution">
    <text evidence="11">The sequence shown here is derived from an EMBL/GenBank/DDBJ whole genome shotgun (WGS) entry which is preliminary data.</text>
</comment>
<dbReference type="PANTHER" id="PTHR24243">
    <property type="entry name" value="G-PROTEIN COUPLED RECEPTOR"/>
    <property type="match status" value="1"/>
</dbReference>
<evidence type="ECO:0000313" key="12">
    <source>
        <dbReference type="Proteomes" id="UP000230750"/>
    </source>
</evidence>
<organism evidence="11 12">
    <name type="scientific">Stichopus japonicus</name>
    <name type="common">Sea cucumber</name>
    <dbReference type="NCBI Taxonomy" id="307972"/>
    <lineage>
        <taxon>Eukaryota</taxon>
        <taxon>Metazoa</taxon>
        <taxon>Echinodermata</taxon>
        <taxon>Eleutherozoa</taxon>
        <taxon>Echinozoa</taxon>
        <taxon>Holothuroidea</taxon>
        <taxon>Aspidochirotacea</taxon>
        <taxon>Aspidochirotida</taxon>
        <taxon>Stichopodidae</taxon>
        <taxon>Apostichopus</taxon>
    </lineage>
</organism>
<evidence type="ECO:0000256" key="7">
    <source>
        <dbReference type="ARBA" id="ARBA00023224"/>
    </source>
</evidence>
<dbReference type="PRINTS" id="PR00237">
    <property type="entry name" value="GPCRRHODOPSN"/>
</dbReference>
<feature type="compositionally biased region" description="Polar residues" evidence="8">
    <location>
        <begin position="1"/>
        <end position="13"/>
    </location>
</feature>
<dbReference type="Pfam" id="PF00001">
    <property type="entry name" value="7tm_1"/>
    <property type="match status" value="1"/>
</dbReference>
<keyword evidence="5 9" id="KW-0472">Membrane</keyword>
<dbReference type="InterPro" id="IPR000276">
    <property type="entry name" value="GPCR_Rhodpsn"/>
</dbReference>
<feature type="region of interest" description="Disordered" evidence="8">
    <location>
        <begin position="155"/>
        <end position="179"/>
    </location>
</feature>
<keyword evidence="7" id="KW-0807">Transducer</keyword>
<dbReference type="PROSITE" id="PS50262">
    <property type="entry name" value="G_PROTEIN_RECEP_F1_2"/>
    <property type="match status" value="1"/>
</dbReference>
<dbReference type="InterPro" id="IPR017452">
    <property type="entry name" value="GPCR_Rhodpsn_7TM"/>
</dbReference>
<dbReference type="OrthoDB" id="10036964at2759"/>
<protein>
    <submittedName>
        <fullName evidence="11">Putative growth hormone secretagogue receptor type 1 isoform X2</fullName>
    </submittedName>
</protein>
<dbReference type="SUPFAM" id="SSF81321">
    <property type="entry name" value="Family A G protein-coupled receptor-like"/>
    <property type="match status" value="1"/>
</dbReference>
<evidence type="ECO:0000256" key="6">
    <source>
        <dbReference type="ARBA" id="ARBA00023170"/>
    </source>
</evidence>
<keyword evidence="6 11" id="KW-0675">Receptor</keyword>
<dbReference type="Proteomes" id="UP000230750">
    <property type="component" value="Unassembled WGS sequence"/>
</dbReference>
<dbReference type="EMBL" id="MRZV01000866">
    <property type="protein sequence ID" value="PIK43208.1"/>
    <property type="molecule type" value="Genomic_DNA"/>
</dbReference>
<dbReference type="AlphaFoldDB" id="A0A2G8K5C9"/>
<evidence type="ECO:0000256" key="8">
    <source>
        <dbReference type="SAM" id="MobiDB-lite"/>
    </source>
</evidence>
<feature type="transmembrane region" description="Helical" evidence="9">
    <location>
        <begin position="69"/>
        <end position="90"/>
    </location>
</feature>
<dbReference type="STRING" id="307972.A0A2G8K5C9"/>
<evidence type="ECO:0000256" key="4">
    <source>
        <dbReference type="ARBA" id="ARBA00023040"/>
    </source>
</evidence>
<accession>A0A2G8K5C9</accession>
<name>A0A2G8K5C9_STIJA</name>
<reference evidence="11 12" key="1">
    <citation type="journal article" date="2017" name="PLoS Biol.">
        <title>The sea cucumber genome provides insights into morphological evolution and visceral regeneration.</title>
        <authorList>
            <person name="Zhang X."/>
            <person name="Sun L."/>
            <person name="Yuan J."/>
            <person name="Sun Y."/>
            <person name="Gao Y."/>
            <person name="Zhang L."/>
            <person name="Li S."/>
            <person name="Dai H."/>
            <person name="Hamel J.F."/>
            <person name="Liu C."/>
            <person name="Yu Y."/>
            <person name="Liu S."/>
            <person name="Lin W."/>
            <person name="Guo K."/>
            <person name="Jin S."/>
            <person name="Xu P."/>
            <person name="Storey K.B."/>
            <person name="Huan P."/>
            <person name="Zhang T."/>
            <person name="Zhou Y."/>
            <person name="Zhang J."/>
            <person name="Lin C."/>
            <person name="Li X."/>
            <person name="Xing L."/>
            <person name="Huo D."/>
            <person name="Sun M."/>
            <person name="Wang L."/>
            <person name="Mercier A."/>
            <person name="Li F."/>
            <person name="Yang H."/>
            <person name="Xiang J."/>
        </authorList>
    </citation>
    <scope>NUCLEOTIDE SEQUENCE [LARGE SCALE GENOMIC DNA]</scope>
    <source>
        <strain evidence="11">Shaxun</strain>
        <tissue evidence="11">Muscle</tissue>
    </source>
</reference>
<evidence type="ECO:0000256" key="5">
    <source>
        <dbReference type="ARBA" id="ARBA00023136"/>
    </source>
</evidence>
<keyword evidence="3 9" id="KW-1133">Transmembrane helix</keyword>
<sequence>MANSQQARYAPQTTDRDLPPIAEDDREYYPLQATDSFPSDRTYASSIRSSPLPQSVGRATTKRRSHGKLIVMLGTVVFVFFICWLPLRVMALWQIFVSTEAFNSVNFDTLMFIILCSRLLVYINSSINPLLYNLISSKFRRAFKYTVSCREMPAKPGFSKPPSSSSVGHTTGRDRKINI</sequence>
<comment type="subcellular location">
    <subcellularLocation>
        <location evidence="1">Membrane</location>
        <topology evidence="1">Multi-pass membrane protein</topology>
    </subcellularLocation>
</comment>